<evidence type="ECO:0000259" key="1">
    <source>
        <dbReference type="Pfam" id="PF10651"/>
    </source>
</evidence>
<sequence>MAEILKIREITIDTMQHKEFNVKEEELKIIRFYQNDLNSAKLLINVTHDKVVTDFSSATSVQIAFLKPDCKRVFQDVQNVNQLQGKYYVVLSTQTLIAYGNVIAQLRFTFPNNKVIETCKFAFTVDESIMSDEAMKSTNEFPVIQKAIEAGKKLEGVDIDGIIAAGELAKGAVKKSGDTMIGNLNFQGTQNNLQWFSADGSTRLYSIYGNGNTFGATDNKNNQNIWNYNADTKTITFNANTNLVRNNEIYKGWLQPNGRTIILREGDDLNNVQESGIYGGPKLVNAPTQDYLYIEVIKYHDANYVMQRATTLTGSTMGSWVRRKTGVTWNPWERLMDSKGGVLSGDFYLDRTGNATKKYAFLKDGVETFNFYNFSDTHVGLRDVKNNKNVWEYNTGTNSFDILSGINTNLLKKTGDTVTGKIDITGSGEVRYPQDTTQTTAKGFVYMDDTSTTTAAGIGRFRNPSDSYLYMGWGSAPWSSATGLLVSNNRFTYKGFKVTTAEKDGRANISITADGELISGNGVIADRRGNTVTLRAGVRRKVGIPHTNAIFTLPVDMRPLLTVQQNTISTDGTPCLITIQTNGEFSIQNVGSNNAQGKDYYVTISYVVD</sequence>
<keyword evidence="2" id="KW-0614">Plasmid</keyword>
<dbReference type="Gene3D" id="2.60.40.3350">
    <property type="match status" value="1"/>
</dbReference>
<dbReference type="EMBL" id="CP009332">
    <property type="protein sequence ID" value="AJG73679.1"/>
    <property type="molecule type" value="Genomic_DNA"/>
</dbReference>
<dbReference type="AlphaFoldDB" id="A0AB33APW3"/>
<dbReference type="KEGG" id="btw:BF38_6193"/>
<dbReference type="CDD" id="cd19958">
    <property type="entry name" value="pyocin_knob"/>
    <property type="match status" value="1"/>
</dbReference>
<dbReference type="RefSeq" id="WP_000807984.1">
    <property type="nucleotide sequence ID" value="NZ_CP009332.1"/>
</dbReference>
<evidence type="ECO:0000313" key="3">
    <source>
        <dbReference type="Proteomes" id="UP000031876"/>
    </source>
</evidence>
<accession>A0AB33APW3</accession>
<dbReference type="Pfam" id="PF10651">
    <property type="entry name" value="BppU_N"/>
    <property type="match status" value="1"/>
</dbReference>
<feature type="domain" description="BppU N-terminal" evidence="1">
    <location>
        <begin position="23"/>
        <end position="150"/>
    </location>
</feature>
<protein>
    <recommendedName>
        <fullName evidence="1">BppU N-terminal domain-containing protein</fullName>
    </recommendedName>
</protein>
<proteinExistence type="predicted"/>
<gene>
    <name evidence="2" type="ORF">BF38_6193</name>
</gene>
<reference evidence="2 3" key="1">
    <citation type="journal article" date="2015" name="Genome Announc.">
        <title>Complete genome sequences for 35 biothreat assay-relevant bacillus species.</title>
        <authorList>
            <person name="Johnson S.L."/>
            <person name="Daligault H.E."/>
            <person name="Davenport K.W."/>
            <person name="Jaissle J."/>
            <person name="Frey K.G."/>
            <person name="Ladner J.T."/>
            <person name="Broomall S.M."/>
            <person name="Bishop-Lilly K.A."/>
            <person name="Bruce D.C."/>
            <person name="Gibbons H.S."/>
            <person name="Coyne S.R."/>
            <person name="Lo C.C."/>
            <person name="Meincke L."/>
            <person name="Munk A.C."/>
            <person name="Koroleva G.I."/>
            <person name="Rosenzweig C.N."/>
            <person name="Palacios G.F."/>
            <person name="Redden C.L."/>
            <person name="Minogue T.D."/>
            <person name="Chain P.S."/>
        </authorList>
    </citation>
    <scope>NUCLEOTIDE SEQUENCE [LARGE SCALE GENOMIC DNA]</scope>
    <source>
        <strain evidence="2 3">HD1011</strain>
    </source>
</reference>
<evidence type="ECO:0000313" key="2">
    <source>
        <dbReference type="EMBL" id="AJG73679.1"/>
    </source>
</evidence>
<dbReference type="InterPro" id="IPR018913">
    <property type="entry name" value="BppU_N"/>
</dbReference>
<organism evidence="2 3">
    <name type="scientific">Bacillus thuringiensis</name>
    <dbReference type="NCBI Taxonomy" id="1428"/>
    <lineage>
        <taxon>Bacteria</taxon>
        <taxon>Bacillati</taxon>
        <taxon>Bacillota</taxon>
        <taxon>Bacilli</taxon>
        <taxon>Bacillales</taxon>
        <taxon>Bacillaceae</taxon>
        <taxon>Bacillus</taxon>
        <taxon>Bacillus cereus group</taxon>
    </lineage>
</organism>
<dbReference type="Proteomes" id="UP000031876">
    <property type="component" value="Plasmid 3"/>
</dbReference>
<name>A0AB33APW3_BACTU</name>
<geneLocation type="plasmid" evidence="2 3">
    <name>3</name>
</geneLocation>